<evidence type="ECO:0000313" key="1">
    <source>
        <dbReference type="EMBL" id="BAU49171.1"/>
    </source>
</evidence>
<name>A0A1B4VCF1_9GAMM</name>
<dbReference type="KEGG" id="sva:SVA_2623"/>
<dbReference type="EMBL" id="AP014936">
    <property type="protein sequence ID" value="BAU49171.1"/>
    <property type="molecule type" value="Genomic_DNA"/>
</dbReference>
<reference evidence="1 2" key="1">
    <citation type="submission" date="2015-08" db="EMBL/GenBank/DDBJ databases">
        <title>Complete genome sequence of Sulfurifustis variabilis.</title>
        <authorList>
            <person name="Miura A."/>
            <person name="Kojima H."/>
            <person name="Fukui M."/>
        </authorList>
    </citation>
    <scope>NUCLEOTIDE SEQUENCE [LARGE SCALE GENOMIC DNA]</scope>
    <source>
        <strain evidence="2">skN76</strain>
    </source>
</reference>
<dbReference type="Pfam" id="PF19648">
    <property type="entry name" value="DUF6151"/>
    <property type="match status" value="1"/>
</dbReference>
<sequence>MNFPLRCNCGSVEGYLASPHRAARAICYCRDCQAFARYLGKPAQTLNALGGTDVVATSPRHVHITRGLEHLRCMSLSEKGILRWYAGCCRTPIGNTPRDPKVPYISLVHNCLAGSYAEINAAFGPARVAVNTGSARGKVSPTPWATFRAVLKIVRNVSGSRLSGKYKENPFFRQDVAEPIVAPHVLSSPERRALRGDA</sequence>
<evidence type="ECO:0000313" key="2">
    <source>
        <dbReference type="Proteomes" id="UP000218899"/>
    </source>
</evidence>
<organism evidence="1 2">
    <name type="scientific">Sulfurifustis variabilis</name>
    <dbReference type="NCBI Taxonomy" id="1675686"/>
    <lineage>
        <taxon>Bacteria</taxon>
        <taxon>Pseudomonadati</taxon>
        <taxon>Pseudomonadota</taxon>
        <taxon>Gammaproteobacteria</taxon>
        <taxon>Acidiferrobacterales</taxon>
        <taxon>Acidiferrobacteraceae</taxon>
        <taxon>Sulfurifustis</taxon>
    </lineage>
</organism>
<keyword evidence="2" id="KW-1185">Reference proteome</keyword>
<protein>
    <recommendedName>
        <fullName evidence="3">CENP-V/GFA domain-containing protein</fullName>
    </recommendedName>
</protein>
<accession>A0A1B4VCF1</accession>
<dbReference type="OrthoDB" id="5500342at2"/>
<dbReference type="RefSeq" id="WP_148665471.1">
    <property type="nucleotide sequence ID" value="NZ_AP014936.1"/>
</dbReference>
<dbReference type="InterPro" id="IPR046149">
    <property type="entry name" value="DUF6151"/>
</dbReference>
<evidence type="ECO:0008006" key="3">
    <source>
        <dbReference type="Google" id="ProtNLM"/>
    </source>
</evidence>
<proteinExistence type="predicted"/>
<dbReference type="Proteomes" id="UP000218899">
    <property type="component" value="Chromosome"/>
</dbReference>
<gene>
    <name evidence="1" type="ORF">SVA_2623</name>
</gene>
<dbReference type="Gene3D" id="3.90.1590.10">
    <property type="entry name" value="glutathione-dependent formaldehyde- activating enzyme (gfa)"/>
    <property type="match status" value="1"/>
</dbReference>
<dbReference type="AlphaFoldDB" id="A0A1B4VCF1"/>